<dbReference type="Gene3D" id="3.80.10.10">
    <property type="entry name" value="Ribonuclease Inhibitor"/>
    <property type="match status" value="1"/>
</dbReference>
<protein>
    <submittedName>
        <fullName evidence="1">Vacuolar protein sorting/targeting protein 10</fullName>
    </submittedName>
</protein>
<gene>
    <name evidence="1" type="ORF">Ocin01_11387</name>
</gene>
<accession>A0A1D2MQU6</accession>
<comment type="caution">
    <text evidence="1">The sequence shown here is derived from an EMBL/GenBank/DDBJ whole genome shotgun (WGS) entry which is preliminary data.</text>
</comment>
<dbReference type="OrthoDB" id="8285129at2759"/>
<organism evidence="1 2">
    <name type="scientific">Orchesella cincta</name>
    <name type="common">Springtail</name>
    <name type="synonym">Podura cincta</name>
    <dbReference type="NCBI Taxonomy" id="48709"/>
    <lineage>
        <taxon>Eukaryota</taxon>
        <taxon>Metazoa</taxon>
        <taxon>Ecdysozoa</taxon>
        <taxon>Arthropoda</taxon>
        <taxon>Hexapoda</taxon>
        <taxon>Collembola</taxon>
        <taxon>Entomobryomorpha</taxon>
        <taxon>Entomobryoidea</taxon>
        <taxon>Orchesellidae</taxon>
        <taxon>Orchesellinae</taxon>
        <taxon>Orchesella</taxon>
    </lineage>
</organism>
<dbReference type="InterPro" id="IPR032675">
    <property type="entry name" value="LRR_dom_sf"/>
</dbReference>
<keyword evidence="2" id="KW-1185">Reference proteome</keyword>
<evidence type="ECO:0000313" key="1">
    <source>
        <dbReference type="EMBL" id="ODM95292.1"/>
    </source>
</evidence>
<dbReference type="Proteomes" id="UP000094527">
    <property type="component" value="Unassembled WGS sequence"/>
</dbReference>
<dbReference type="SUPFAM" id="SSF52047">
    <property type="entry name" value="RNI-like"/>
    <property type="match status" value="1"/>
</dbReference>
<reference evidence="1 2" key="1">
    <citation type="journal article" date="2016" name="Genome Biol. Evol.">
        <title>Gene Family Evolution Reflects Adaptation to Soil Environmental Stressors in the Genome of the Collembolan Orchesella cincta.</title>
        <authorList>
            <person name="Faddeeva-Vakhrusheva A."/>
            <person name="Derks M.F."/>
            <person name="Anvar S.Y."/>
            <person name="Agamennone V."/>
            <person name="Suring W."/>
            <person name="Smit S."/>
            <person name="van Straalen N.M."/>
            <person name="Roelofs D."/>
        </authorList>
    </citation>
    <scope>NUCLEOTIDE SEQUENCE [LARGE SCALE GENOMIC DNA]</scope>
    <source>
        <tissue evidence="1">Mixed pool</tissue>
    </source>
</reference>
<name>A0A1D2MQU6_ORCCI</name>
<dbReference type="EMBL" id="LJIJ01000689">
    <property type="protein sequence ID" value="ODM95292.1"/>
    <property type="molecule type" value="Genomic_DNA"/>
</dbReference>
<evidence type="ECO:0000313" key="2">
    <source>
        <dbReference type="Proteomes" id="UP000094527"/>
    </source>
</evidence>
<proteinExistence type="predicted"/>
<dbReference type="AlphaFoldDB" id="A0A1D2MQU6"/>
<sequence length="367" mass="42749">MMTHHGSHTFKYIPSTWSKCKKSHPPTTKRPRMESSVHPLLMDHVIEAVFDYAALGNNFLSTARFIEVMQNCDDIPFKSFKFTGGFVLYKPFRGDFSYDRLESFGLQNVLLESLNVDFRNSPVSTSSLVTFLESQQRTLRDLQLIECPVRIVRDTLHFPCLMRLRIEGRAILPCFPFKKVFPILETFEVVFYWIYQEDKWLNSDSQIFQRISKNFPRLNKLQLNVDSFAVLKEIFKIMKAIEELEMSLGLEFWRKSGNEVDSVFTGLPEEYIANKSASFFSCTDMPTTLHEPSLSNMQKLKSLKIVAFQADEVKLTDVTVYYGFLKMRSLKHLTLDVFPISENAIESLRKYYNLTILPDRRHRAFCG</sequence>